<gene>
    <name evidence="4" type="ORF">IF1G_10595</name>
</gene>
<dbReference type="GO" id="GO:0000981">
    <property type="term" value="F:DNA-binding transcription factor activity, RNA polymerase II-specific"/>
    <property type="evidence" value="ECO:0007669"/>
    <property type="project" value="InterPro"/>
</dbReference>
<dbReference type="GO" id="GO:0005634">
    <property type="term" value="C:nucleus"/>
    <property type="evidence" value="ECO:0007669"/>
    <property type="project" value="UniProtKB-SubCell"/>
</dbReference>
<feature type="domain" description="Zn(2)-C6 fungal-type" evidence="3">
    <location>
        <begin position="26"/>
        <end position="57"/>
    </location>
</feature>
<dbReference type="PANTHER" id="PTHR31001">
    <property type="entry name" value="UNCHARACTERIZED TRANSCRIPTIONAL REGULATORY PROTEIN"/>
    <property type="match status" value="1"/>
</dbReference>
<dbReference type="CDD" id="cd00067">
    <property type="entry name" value="GAL4"/>
    <property type="match status" value="1"/>
</dbReference>
<dbReference type="EMBL" id="SPUK01000024">
    <property type="protein sequence ID" value="TQV90643.1"/>
    <property type="molecule type" value="Genomic_DNA"/>
</dbReference>
<proteinExistence type="predicted"/>
<dbReference type="Proteomes" id="UP000315783">
    <property type="component" value="Unassembled WGS sequence"/>
</dbReference>
<dbReference type="InterPro" id="IPR036864">
    <property type="entry name" value="Zn2-C6_fun-type_DNA-bd_sf"/>
</dbReference>
<evidence type="ECO:0000256" key="2">
    <source>
        <dbReference type="ARBA" id="ARBA00023242"/>
    </source>
</evidence>
<evidence type="ECO:0000256" key="1">
    <source>
        <dbReference type="ARBA" id="ARBA00004123"/>
    </source>
</evidence>
<dbReference type="PROSITE" id="PS50048">
    <property type="entry name" value="ZN2_CY6_FUNGAL_2"/>
    <property type="match status" value="1"/>
</dbReference>
<evidence type="ECO:0000313" key="4">
    <source>
        <dbReference type="EMBL" id="TQV90643.1"/>
    </source>
</evidence>
<organism evidence="4 5">
    <name type="scientific">Cordyceps javanica</name>
    <dbReference type="NCBI Taxonomy" id="43265"/>
    <lineage>
        <taxon>Eukaryota</taxon>
        <taxon>Fungi</taxon>
        <taxon>Dikarya</taxon>
        <taxon>Ascomycota</taxon>
        <taxon>Pezizomycotina</taxon>
        <taxon>Sordariomycetes</taxon>
        <taxon>Hypocreomycetidae</taxon>
        <taxon>Hypocreales</taxon>
        <taxon>Cordycipitaceae</taxon>
        <taxon>Cordyceps</taxon>
    </lineage>
</organism>
<dbReference type="InterPro" id="IPR050613">
    <property type="entry name" value="Sec_Metabolite_Reg"/>
</dbReference>
<dbReference type="CDD" id="cd12148">
    <property type="entry name" value="fungal_TF_MHR"/>
    <property type="match status" value="1"/>
</dbReference>
<reference evidence="4 5" key="1">
    <citation type="journal article" date="2019" name="Appl. Microbiol. Biotechnol.">
        <title>Genome sequence of Isaria javanica and comparative genome analysis insights into family S53 peptidase evolution in fungal entomopathogens.</title>
        <authorList>
            <person name="Lin R."/>
            <person name="Zhang X."/>
            <person name="Xin B."/>
            <person name="Zou M."/>
            <person name="Gao Y."/>
            <person name="Qin F."/>
            <person name="Hu Q."/>
            <person name="Xie B."/>
            <person name="Cheng X."/>
        </authorList>
    </citation>
    <scope>NUCLEOTIDE SEQUENCE [LARGE SCALE GENOMIC DNA]</scope>
    <source>
        <strain evidence="4 5">IJ1G</strain>
    </source>
</reference>
<dbReference type="SUPFAM" id="SSF57701">
    <property type="entry name" value="Zn2/Cys6 DNA-binding domain"/>
    <property type="match status" value="1"/>
</dbReference>
<protein>
    <submittedName>
        <fullName evidence="4">C6 transcription factor</fullName>
    </submittedName>
</protein>
<dbReference type="InterPro" id="IPR001138">
    <property type="entry name" value="Zn2Cys6_DnaBD"/>
</dbReference>
<dbReference type="GO" id="GO:0008270">
    <property type="term" value="F:zinc ion binding"/>
    <property type="evidence" value="ECO:0007669"/>
    <property type="project" value="InterPro"/>
</dbReference>
<dbReference type="SMART" id="SM00066">
    <property type="entry name" value="GAL4"/>
    <property type="match status" value="1"/>
</dbReference>
<sequence>MSFHVFKAEAVQPAPQRRRRRRRTISCVPCRQLKVSCDRKTPCSRCVWRHKVDECAYVEFQPQPESTEPRSVSRNVGSLVASRPSEFHCSEFGIKQSSTVQGDRDMGGLGLNLEDDLAESPWYTPKSALRGATHWAGMLHQVNVLPNNEESRIMLEVHMANRPRDQVRGKSVTLLERFPFICLGYGDSRFDKSDVVTRLPARETCDLFVDRYLRSSEGIHRLFHIPTLKDEIECFWREPLKPSYAWLAQLFLVLIIGCGVSTSGENVAASDASHDSTWQSLVESAEMCLSRTSILFRTDQTLIRCLCLAVIVKSTGVYQCSVIDSCGPLTDMAVRGCLELGLQNLDEKYTVLDQQTRARLWNTTVFLKVQQAANSGTPLLLRRCDVGHYTLRNLDDDELVNDAVPEPASEYTESACEIVISRALPIAIDVVSMANSTIFAVNTLDHYQTDLKRLFQDVQAIYADEGAIQDVFDWRKPQKHMLTVYLRRILLIIHQTSLSLSSDTMTRAHLQKQFLGSALAIMVHQRQLFEYGDCFALKMVAELFKQDFFIAAVGACVTLRSCQQETVEGLGLAASKRDTILEALYWCKELWLRDVHISTCNYWAYLILERLLDGLVVARANAHESAQPSLNPAVWVNRAF</sequence>
<dbReference type="STRING" id="43265.A0A545UMG2"/>
<dbReference type="PROSITE" id="PS00463">
    <property type="entry name" value="ZN2_CY6_FUNGAL_1"/>
    <property type="match status" value="1"/>
</dbReference>
<evidence type="ECO:0000313" key="5">
    <source>
        <dbReference type="Proteomes" id="UP000315783"/>
    </source>
</evidence>
<dbReference type="Pfam" id="PF00172">
    <property type="entry name" value="Zn_clus"/>
    <property type="match status" value="1"/>
</dbReference>
<keyword evidence="2" id="KW-0539">Nucleus</keyword>
<comment type="caution">
    <text evidence="4">The sequence shown here is derived from an EMBL/GenBank/DDBJ whole genome shotgun (WGS) entry which is preliminary data.</text>
</comment>
<dbReference type="PANTHER" id="PTHR31001:SF58">
    <property type="entry name" value="ZN(II)2CYS6 TRANSCRIPTION FACTOR (EUROFUNG)"/>
    <property type="match status" value="1"/>
</dbReference>
<evidence type="ECO:0000259" key="3">
    <source>
        <dbReference type="PROSITE" id="PS50048"/>
    </source>
</evidence>
<comment type="subcellular location">
    <subcellularLocation>
        <location evidence="1">Nucleus</location>
    </subcellularLocation>
</comment>
<dbReference type="AlphaFoldDB" id="A0A545UMG2"/>
<accession>A0A545UMG2</accession>
<keyword evidence="5" id="KW-1185">Reference proteome</keyword>
<name>A0A545UMG2_9HYPO</name>
<dbReference type="Gene3D" id="4.10.240.10">
    <property type="entry name" value="Zn(2)-C6 fungal-type DNA-binding domain"/>
    <property type="match status" value="1"/>
</dbReference>